<name>A0AAW7XNH2_9GAMM</name>
<dbReference type="Pfam" id="PF13192">
    <property type="entry name" value="Thioredoxin_3"/>
    <property type="match status" value="1"/>
</dbReference>
<dbReference type="SUPFAM" id="SSF52833">
    <property type="entry name" value="Thioredoxin-like"/>
    <property type="match status" value="1"/>
</dbReference>
<dbReference type="InterPro" id="IPR036249">
    <property type="entry name" value="Thioredoxin-like_sf"/>
</dbReference>
<dbReference type="RefSeq" id="WP_277252474.1">
    <property type="nucleotide sequence ID" value="NZ_JALRCW010000046.1"/>
</dbReference>
<evidence type="ECO:0000313" key="5">
    <source>
        <dbReference type="EMBL" id="MDP2522809.1"/>
    </source>
</evidence>
<reference evidence="4" key="1">
    <citation type="submission" date="2023-07" db="EMBL/GenBank/DDBJ databases">
        <title>Genome content predicts the carbon catabolic preferences of heterotrophic bacteria.</title>
        <authorList>
            <person name="Gralka M."/>
        </authorList>
    </citation>
    <scope>NUCLEOTIDE SEQUENCE</scope>
    <source>
        <strain evidence="5">5G01</strain>
        <strain evidence="4">I2M16</strain>
    </source>
</reference>
<dbReference type="EMBL" id="JAUOPG010000009">
    <property type="protein sequence ID" value="MDO6454552.1"/>
    <property type="molecule type" value="Genomic_DNA"/>
</dbReference>
<feature type="active site" description="Nucleophile" evidence="1">
    <location>
        <position position="11"/>
    </location>
</feature>
<proteinExistence type="predicted"/>
<comment type="caution">
    <text evidence="4">The sequence shown here is derived from an EMBL/GenBank/DDBJ whole genome shotgun (WGS) entry which is preliminary data.</text>
</comment>
<dbReference type="Proteomes" id="UP001169862">
    <property type="component" value="Unassembled WGS sequence"/>
</dbReference>
<accession>A0AAW7XNH2</accession>
<keyword evidence="7" id="KW-1185">Reference proteome</keyword>
<sequence>MKQIKILGTGCAKCIKTAEIIQTVADSSNVPVEIAKETSPEVIMSYGVMSTPAVVIDEQLMHSGSIPSQSMIREWLLS</sequence>
<organism evidence="4 6">
    <name type="scientific">Neptunomonas phycophila</name>
    <dbReference type="NCBI Taxonomy" id="1572645"/>
    <lineage>
        <taxon>Bacteria</taxon>
        <taxon>Pseudomonadati</taxon>
        <taxon>Pseudomonadota</taxon>
        <taxon>Gammaproteobacteria</taxon>
        <taxon>Oceanospirillales</taxon>
        <taxon>Oceanospirillaceae</taxon>
        <taxon>Neptunomonas</taxon>
    </lineage>
</organism>
<dbReference type="NCBIfam" id="TIGR00412">
    <property type="entry name" value="redox_disulf_2"/>
    <property type="match status" value="1"/>
</dbReference>
<evidence type="ECO:0000313" key="7">
    <source>
        <dbReference type="Proteomes" id="UP001177341"/>
    </source>
</evidence>
<dbReference type="Gene3D" id="3.40.30.10">
    <property type="entry name" value="Glutaredoxin"/>
    <property type="match status" value="1"/>
</dbReference>
<feature type="disulfide bond" description="Redox-active" evidence="2">
    <location>
        <begin position="11"/>
        <end position="14"/>
    </location>
</feature>
<dbReference type="InterPro" id="IPR005243">
    <property type="entry name" value="THIRX-like_proc"/>
</dbReference>
<dbReference type="InterPro" id="IPR012336">
    <property type="entry name" value="Thioredoxin-like_fold"/>
</dbReference>
<keyword evidence="2" id="KW-1015">Disulfide bond</keyword>
<dbReference type="AlphaFoldDB" id="A0AAW7XNH2"/>
<evidence type="ECO:0000313" key="6">
    <source>
        <dbReference type="Proteomes" id="UP001169862"/>
    </source>
</evidence>
<dbReference type="PANTHER" id="PTHR36450">
    <property type="entry name" value="THIOREDOXIN"/>
    <property type="match status" value="1"/>
</dbReference>
<keyword evidence="2" id="KW-0676">Redox-active center</keyword>
<protein>
    <submittedName>
        <fullName evidence="4">Thioredoxin family protein</fullName>
    </submittedName>
</protein>
<dbReference type="PANTHER" id="PTHR36450:SF1">
    <property type="entry name" value="THIOREDOXIN"/>
    <property type="match status" value="1"/>
</dbReference>
<dbReference type="EMBL" id="JAUYVO010000005">
    <property type="protein sequence ID" value="MDP2522809.1"/>
    <property type="molecule type" value="Genomic_DNA"/>
</dbReference>
<feature type="domain" description="Thioredoxin-like fold" evidence="3">
    <location>
        <begin position="3"/>
        <end position="76"/>
    </location>
</feature>
<gene>
    <name evidence="4" type="ORF">Q4490_13335</name>
    <name evidence="5" type="ORF">Q8W30_09540</name>
</gene>
<evidence type="ECO:0000256" key="1">
    <source>
        <dbReference type="PIRSR" id="PIRSR037031-50"/>
    </source>
</evidence>
<dbReference type="Proteomes" id="UP001177341">
    <property type="component" value="Unassembled WGS sequence"/>
</dbReference>
<dbReference type="PIRSF" id="PIRSF037031">
    <property type="entry name" value="Redox_disulphide_2"/>
    <property type="match status" value="1"/>
</dbReference>
<evidence type="ECO:0000256" key="2">
    <source>
        <dbReference type="PIRSR" id="PIRSR037031-51"/>
    </source>
</evidence>
<evidence type="ECO:0000259" key="3">
    <source>
        <dbReference type="Pfam" id="PF13192"/>
    </source>
</evidence>
<feature type="active site" description="Nucleophile" evidence="1">
    <location>
        <position position="14"/>
    </location>
</feature>
<evidence type="ECO:0000313" key="4">
    <source>
        <dbReference type="EMBL" id="MDO6454552.1"/>
    </source>
</evidence>